<dbReference type="PANTHER" id="PTHR33972">
    <property type="entry name" value="EXPRESSED PROTEIN"/>
    <property type="match status" value="1"/>
</dbReference>
<gene>
    <name evidence="2" type="primary">LOC109725207</name>
</gene>
<sequence>MARLLSQTLVRDPVHALARLPSAASVLVGGRRGRSSRPEKVELVEVEIEAESPETELLGARRLEEAIHRVLARRSAPEWLPFVPGASYWVPPPRPLGRGRRRRGRALGLVEIVGAHVFSPMTEEEELSFTTARGWPSSEYFVEGVSPHTVKSRPEVVTILSDDEES</sequence>
<reference evidence="1" key="1">
    <citation type="journal article" date="2015" name="Nat. Genet.">
        <title>The pineapple genome and the evolution of CAM photosynthesis.</title>
        <authorList>
            <person name="Ming R."/>
            <person name="VanBuren R."/>
            <person name="Wai C.M."/>
            <person name="Tang H."/>
            <person name="Schatz M.C."/>
            <person name="Bowers J.E."/>
            <person name="Lyons E."/>
            <person name="Wang M.L."/>
            <person name="Chen J."/>
            <person name="Biggers E."/>
            <person name="Zhang J."/>
            <person name="Huang L."/>
            <person name="Zhang L."/>
            <person name="Miao W."/>
            <person name="Zhang J."/>
            <person name="Ye Z."/>
            <person name="Miao C."/>
            <person name="Lin Z."/>
            <person name="Wang H."/>
            <person name="Zhou H."/>
            <person name="Yim W.C."/>
            <person name="Priest H.D."/>
            <person name="Zheng C."/>
            <person name="Woodhouse M."/>
            <person name="Edger P.P."/>
            <person name="Guyot R."/>
            <person name="Guo H.B."/>
            <person name="Guo H."/>
            <person name="Zheng G."/>
            <person name="Singh R."/>
            <person name="Sharma A."/>
            <person name="Min X."/>
            <person name="Zheng Y."/>
            <person name="Lee H."/>
            <person name="Gurtowski J."/>
            <person name="Sedlazeck F.J."/>
            <person name="Harkess A."/>
            <person name="McKain M.R."/>
            <person name="Liao Z."/>
            <person name="Fang J."/>
            <person name="Liu J."/>
            <person name="Zhang X."/>
            <person name="Zhang Q."/>
            <person name="Hu W."/>
            <person name="Qin Y."/>
            <person name="Wang K."/>
            <person name="Chen L.Y."/>
            <person name="Shirley N."/>
            <person name="Lin Y.R."/>
            <person name="Liu L.Y."/>
            <person name="Hernandez A.G."/>
            <person name="Wright C.L."/>
            <person name="Bulone V."/>
            <person name="Tuskan G.A."/>
            <person name="Heath K."/>
            <person name="Zee F."/>
            <person name="Moore P.H."/>
            <person name="Sunkar R."/>
            <person name="Leebens-Mack J.H."/>
            <person name="Mockler T."/>
            <person name="Bennetzen J.L."/>
            <person name="Freeling M."/>
            <person name="Sankoff D."/>
            <person name="Paterson A.H."/>
            <person name="Zhu X."/>
            <person name="Yang X."/>
            <person name="Smith J.A."/>
            <person name="Cushman J.C."/>
            <person name="Paull R.E."/>
            <person name="Yu Q."/>
        </authorList>
    </citation>
    <scope>NUCLEOTIDE SEQUENCE [LARGE SCALE GENOMIC DNA]</scope>
    <source>
        <strain evidence="1">cv. F153</strain>
    </source>
</reference>
<name>A0A6P5GVP4_ANACO</name>
<protein>
    <submittedName>
        <fullName evidence="2">Uncharacterized protein LOC109725207</fullName>
    </submittedName>
</protein>
<dbReference type="Proteomes" id="UP000515123">
    <property type="component" value="Linkage group 19"/>
</dbReference>
<proteinExistence type="predicted"/>
<dbReference type="PANTHER" id="PTHR33972:SF2">
    <property type="entry name" value="OS04G0606700 PROTEIN"/>
    <property type="match status" value="1"/>
</dbReference>
<accession>A0A6P5GVP4</accession>
<dbReference type="OrthoDB" id="1095098at2759"/>
<dbReference type="RefSeq" id="XP_020109898.1">
    <property type="nucleotide sequence ID" value="XM_020254309.1"/>
</dbReference>
<evidence type="ECO:0000313" key="1">
    <source>
        <dbReference type="Proteomes" id="UP000515123"/>
    </source>
</evidence>
<organism evidence="1 2">
    <name type="scientific">Ananas comosus</name>
    <name type="common">Pineapple</name>
    <name type="synonym">Ananas ananas</name>
    <dbReference type="NCBI Taxonomy" id="4615"/>
    <lineage>
        <taxon>Eukaryota</taxon>
        <taxon>Viridiplantae</taxon>
        <taxon>Streptophyta</taxon>
        <taxon>Embryophyta</taxon>
        <taxon>Tracheophyta</taxon>
        <taxon>Spermatophyta</taxon>
        <taxon>Magnoliopsida</taxon>
        <taxon>Liliopsida</taxon>
        <taxon>Poales</taxon>
        <taxon>Bromeliaceae</taxon>
        <taxon>Bromelioideae</taxon>
        <taxon>Ananas</taxon>
    </lineage>
</organism>
<dbReference type="AlphaFoldDB" id="A0A6P5GVP4"/>
<keyword evidence="1" id="KW-1185">Reference proteome</keyword>
<evidence type="ECO:0000313" key="2">
    <source>
        <dbReference type="RefSeq" id="XP_020109898.1"/>
    </source>
</evidence>
<reference evidence="2" key="2">
    <citation type="submission" date="2025-08" db="UniProtKB">
        <authorList>
            <consortium name="RefSeq"/>
        </authorList>
    </citation>
    <scope>IDENTIFICATION</scope>
    <source>
        <tissue evidence="2">Leaf</tissue>
    </source>
</reference>
<dbReference type="GeneID" id="109725207"/>